<proteinExistence type="predicted"/>
<feature type="region of interest" description="Disordered" evidence="1">
    <location>
        <begin position="1"/>
        <end position="35"/>
    </location>
</feature>
<evidence type="ECO:0000313" key="2">
    <source>
        <dbReference type="EMBL" id="KFO34653.1"/>
    </source>
</evidence>
<dbReference type="AlphaFoldDB" id="A0A091DW19"/>
<keyword evidence="3" id="KW-1185">Reference proteome</keyword>
<dbReference type="Proteomes" id="UP000028990">
    <property type="component" value="Unassembled WGS sequence"/>
</dbReference>
<dbReference type="EMBL" id="KN121930">
    <property type="protein sequence ID" value="KFO34653.1"/>
    <property type="molecule type" value="Genomic_DNA"/>
</dbReference>
<sequence length="72" mass="8000">MDRRETKRVQAAPAPRRRRGSKTCDLSSAAQPAPDCTAPPSVTWGFLAFLQGLFRGAKDQKDSASFFWKELS</sequence>
<organism evidence="2 3">
    <name type="scientific">Fukomys damarensis</name>
    <name type="common">Damaraland mole rat</name>
    <name type="synonym">Cryptomys damarensis</name>
    <dbReference type="NCBI Taxonomy" id="885580"/>
    <lineage>
        <taxon>Eukaryota</taxon>
        <taxon>Metazoa</taxon>
        <taxon>Chordata</taxon>
        <taxon>Craniata</taxon>
        <taxon>Vertebrata</taxon>
        <taxon>Euteleostomi</taxon>
        <taxon>Mammalia</taxon>
        <taxon>Eutheria</taxon>
        <taxon>Euarchontoglires</taxon>
        <taxon>Glires</taxon>
        <taxon>Rodentia</taxon>
        <taxon>Hystricomorpha</taxon>
        <taxon>Bathyergidae</taxon>
        <taxon>Fukomys</taxon>
    </lineage>
</organism>
<evidence type="ECO:0000313" key="3">
    <source>
        <dbReference type="Proteomes" id="UP000028990"/>
    </source>
</evidence>
<evidence type="ECO:0000256" key="1">
    <source>
        <dbReference type="SAM" id="MobiDB-lite"/>
    </source>
</evidence>
<protein>
    <submittedName>
        <fullName evidence="2">Uncharacterized protein</fullName>
    </submittedName>
</protein>
<accession>A0A091DW19</accession>
<name>A0A091DW19_FUKDA</name>
<gene>
    <name evidence="2" type="ORF">H920_04021</name>
</gene>
<reference evidence="2 3" key="1">
    <citation type="submission" date="2013-11" db="EMBL/GenBank/DDBJ databases">
        <title>The Damaraland mole rat (Fukomys damarensis) genome and evolution of African mole rats.</title>
        <authorList>
            <person name="Gladyshev V.N."/>
            <person name="Fang X."/>
        </authorList>
    </citation>
    <scope>NUCLEOTIDE SEQUENCE [LARGE SCALE GENOMIC DNA]</scope>
    <source>
        <tissue evidence="2">Liver</tissue>
    </source>
</reference>